<proteinExistence type="predicted"/>
<dbReference type="InterPro" id="IPR009057">
    <property type="entry name" value="Homeodomain-like_sf"/>
</dbReference>
<gene>
    <name evidence="6" type="ORF">DMP06_09800</name>
</gene>
<organism evidence="6 7">
    <name type="scientific">Slackia equolifaciens</name>
    <dbReference type="NCBI Taxonomy" id="498718"/>
    <lineage>
        <taxon>Bacteria</taxon>
        <taxon>Bacillati</taxon>
        <taxon>Actinomycetota</taxon>
        <taxon>Coriobacteriia</taxon>
        <taxon>Eggerthellales</taxon>
        <taxon>Eggerthellaceae</taxon>
        <taxon>Slackia</taxon>
    </lineage>
</organism>
<keyword evidence="7" id="KW-1185">Reference proteome</keyword>
<dbReference type="Proteomes" id="UP000269591">
    <property type="component" value="Unassembled WGS sequence"/>
</dbReference>
<dbReference type="SUPFAM" id="SSF46689">
    <property type="entry name" value="Homeodomain-like"/>
    <property type="match status" value="1"/>
</dbReference>
<evidence type="ECO:0000256" key="1">
    <source>
        <dbReference type="ARBA" id="ARBA00023015"/>
    </source>
</evidence>
<feature type="domain" description="HTH tetR-type" evidence="5">
    <location>
        <begin position="10"/>
        <end position="70"/>
    </location>
</feature>
<evidence type="ECO:0000256" key="3">
    <source>
        <dbReference type="ARBA" id="ARBA00023163"/>
    </source>
</evidence>
<dbReference type="GO" id="GO:0003700">
    <property type="term" value="F:DNA-binding transcription factor activity"/>
    <property type="evidence" value="ECO:0007669"/>
    <property type="project" value="TreeGrafter"/>
</dbReference>
<dbReference type="RefSeq" id="WP_123209556.1">
    <property type="nucleotide sequence ID" value="NZ_JBHTHO010000019.1"/>
</dbReference>
<dbReference type="InterPro" id="IPR050109">
    <property type="entry name" value="HTH-type_TetR-like_transc_reg"/>
</dbReference>
<evidence type="ECO:0000313" key="7">
    <source>
        <dbReference type="Proteomes" id="UP000269591"/>
    </source>
</evidence>
<dbReference type="Pfam" id="PF17929">
    <property type="entry name" value="TetR_C_34"/>
    <property type="match status" value="1"/>
</dbReference>
<comment type="caution">
    <text evidence="6">The sequence shown here is derived from an EMBL/GenBank/DDBJ whole genome shotgun (WGS) entry which is preliminary data.</text>
</comment>
<dbReference type="EMBL" id="QIBX01000021">
    <property type="protein sequence ID" value="RNL37977.1"/>
    <property type="molecule type" value="Genomic_DNA"/>
</dbReference>
<name>A0A3N0ASX1_9ACTN</name>
<dbReference type="PANTHER" id="PTHR30055">
    <property type="entry name" value="HTH-TYPE TRANSCRIPTIONAL REGULATOR RUTR"/>
    <property type="match status" value="1"/>
</dbReference>
<dbReference type="Gene3D" id="1.10.357.10">
    <property type="entry name" value="Tetracycline Repressor, domain 2"/>
    <property type="match status" value="1"/>
</dbReference>
<evidence type="ECO:0000313" key="6">
    <source>
        <dbReference type="EMBL" id="RNL37977.1"/>
    </source>
</evidence>
<dbReference type="OrthoDB" id="8479950at2"/>
<keyword evidence="3" id="KW-0804">Transcription</keyword>
<reference evidence="7" key="1">
    <citation type="submission" date="2018-05" db="EMBL/GenBank/DDBJ databases">
        <title>Genome Sequencing of selected type strains of the family Eggerthellaceae.</title>
        <authorList>
            <person name="Danylec N."/>
            <person name="Stoll D.A."/>
            <person name="Doetsch A."/>
            <person name="Huch M."/>
        </authorList>
    </citation>
    <scope>NUCLEOTIDE SEQUENCE [LARGE SCALE GENOMIC DNA]</scope>
    <source>
        <strain evidence="7">DSM 24851</strain>
    </source>
</reference>
<accession>A0A3N0ASX1</accession>
<evidence type="ECO:0000256" key="2">
    <source>
        <dbReference type="ARBA" id="ARBA00023125"/>
    </source>
</evidence>
<feature type="DNA-binding region" description="H-T-H motif" evidence="4">
    <location>
        <begin position="33"/>
        <end position="52"/>
    </location>
</feature>
<dbReference type="PANTHER" id="PTHR30055:SF234">
    <property type="entry name" value="HTH-TYPE TRANSCRIPTIONAL REGULATOR BETI"/>
    <property type="match status" value="1"/>
</dbReference>
<evidence type="ECO:0000259" key="5">
    <source>
        <dbReference type="PROSITE" id="PS50977"/>
    </source>
</evidence>
<keyword evidence="1" id="KW-0805">Transcription regulation</keyword>
<dbReference type="InterPro" id="IPR041483">
    <property type="entry name" value="TetR_C_34"/>
</dbReference>
<dbReference type="PROSITE" id="PS50977">
    <property type="entry name" value="HTH_TETR_2"/>
    <property type="match status" value="1"/>
</dbReference>
<dbReference type="AlphaFoldDB" id="A0A3N0ASX1"/>
<keyword evidence="2 4" id="KW-0238">DNA-binding</keyword>
<protein>
    <submittedName>
        <fullName evidence="6">TetR family transcriptional regulator</fullName>
    </submittedName>
</protein>
<dbReference type="GO" id="GO:0000976">
    <property type="term" value="F:transcription cis-regulatory region binding"/>
    <property type="evidence" value="ECO:0007669"/>
    <property type="project" value="TreeGrafter"/>
</dbReference>
<dbReference type="Pfam" id="PF00440">
    <property type="entry name" value="TetR_N"/>
    <property type="match status" value="1"/>
</dbReference>
<dbReference type="InterPro" id="IPR001647">
    <property type="entry name" value="HTH_TetR"/>
</dbReference>
<sequence>MPKISKEEALARRNEIIDACEELYRAESYHDITMTQVASRVSFGRANVYNYFQCKDEILLALLQREHELWAASLRRLEKRGPLDDVDLAEGLAQSVDERTQMLKLLAMNLYDIEQNSRLDNLVEFKHVYGDAMGELCRLIAASKPQWSEERMNRFVFAFMPLLHGVYPYAFHSEKQLAAMEAAGITPPGLTIYDIVRDASLKLLQED</sequence>
<evidence type="ECO:0000256" key="4">
    <source>
        <dbReference type="PROSITE-ProRule" id="PRU00335"/>
    </source>
</evidence>